<sequence>MDFGILRLKLFGARNLEQNKNNITDLNPYLIIKTDNSIFRTRVEESTPTPKWKRYISLKIKNPFSNLIFIVKSYRENDEDLYLGRYDFNISELFRLSAENFPNFFHLPMSWLVLNTETYPQDFVQSKSSNSQILIELFAEIPDLWVDIFKGYKEFLEMDYLSCIDRMIHIIDNQFFEKNYVFLLLRAISYFNEKKYELAIRDCSLIIDKLPNNAESFYQKACLQYILNDTQSSKKSLLQASRKQNFSDPKLSKIFTKDIKELENIVTKSEKKNIKNSEKDQFVEKCKKNYFSINSVPRYQTLLIDKITQEEITQLFQEKNLPSVDILGEIVDETDSGDFSQSFLELLTRKRFAKERTNSKKNQNQPQQNSNNINKFNTLEN</sequence>
<comment type="caution">
    <text evidence="3">The sequence shown here is derived from an EMBL/GenBank/DDBJ whole genome shotgun (WGS) entry which is preliminary data.</text>
</comment>
<name>A0AAV8A2S9_9EUKA</name>
<dbReference type="SUPFAM" id="SSF49562">
    <property type="entry name" value="C2 domain (Calcium/lipid-binding domain, CaLB)"/>
    <property type="match status" value="1"/>
</dbReference>
<organism evidence="3 4">
    <name type="scientific">Anaeramoeba flamelloides</name>
    <dbReference type="NCBI Taxonomy" id="1746091"/>
    <lineage>
        <taxon>Eukaryota</taxon>
        <taxon>Metamonada</taxon>
        <taxon>Anaeramoebidae</taxon>
        <taxon>Anaeramoeba</taxon>
    </lineage>
</organism>
<dbReference type="InterPro" id="IPR011990">
    <property type="entry name" value="TPR-like_helical_dom_sf"/>
</dbReference>
<proteinExistence type="predicted"/>
<feature type="domain" description="C2" evidence="2">
    <location>
        <begin position="1"/>
        <end position="103"/>
    </location>
</feature>
<protein>
    <submittedName>
        <fullName evidence="3">Extended synaptotagmin-like protein 2 isoform c</fullName>
    </submittedName>
</protein>
<dbReference type="InterPro" id="IPR000008">
    <property type="entry name" value="C2_dom"/>
</dbReference>
<dbReference type="Gene3D" id="1.25.40.10">
    <property type="entry name" value="Tetratricopeptide repeat domain"/>
    <property type="match status" value="1"/>
</dbReference>
<dbReference type="Proteomes" id="UP001146793">
    <property type="component" value="Unassembled WGS sequence"/>
</dbReference>
<gene>
    <name evidence="3" type="ORF">M0812_00553</name>
</gene>
<dbReference type="SMART" id="SM00239">
    <property type="entry name" value="C2"/>
    <property type="match status" value="1"/>
</dbReference>
<dbReference type="EMBL" id="JANTQA010000015">
    <property type="protein sequence ID" value="KAJ3448078.1"/>
    <property type="molecule type" value="Genomic_DNA"/>
</dbReference>
<feature type="compositionally biased region" description="Low complexity" evidence="1">
    <location>
        <begin position="360"/>
        <end position="375"/>
    </location>
</feature>
<dbReference type="InterPro" id="IPR019734">
    <property type="entry name" value="TPR_rpt"/>
</dbReference>
<dbReference type="SUPFAM" id="SSF48452">
    <property type="entry name" value="TPR-like"/>
    <property type="match status" value="1"/>
</dbReference>
<dbReference type="SMART" id="SM00028">
    <property type="entry name" value="TPR"/>
    <property type="match status" value="2"/>
</dbReference>
<reference evidence="3" key="1">
    <citation type="submission" date="2022-08" db="EMBL/GenBank/DDBJ databases">
        <title>Novel sulphate-reducing endosymbionts in the free-living metamonad Anaeramoeba.</title>
        <authorList>
            <person name="Jerlstrom-Hultqvist J."/>
            <person name="Cepicka I."/>
            <person name="Gallot-Lavallee L."/>
            <person name="Salas-Leiva D."/>
            <person name="Curtis B.A."/>
            <person name="Zahonova K."/>
            <person name="Pipaliya S."/>
            <person name="Dacks J."/>
            <person name="Roger A.J."/>
        </authorList>
    </citation>
    <scope>NUCLEOTIDE SEQUENCE</scope>
    <source>
        <strain evidence="3">Busselton2</strain>
    </source>
</reference>
<accession>A0AAV8A2S9</accession>
<dbReference type="InterPro" id="IPR035892">
    <property type="entry name" value="C2_domain_sf"/>
</dbReference>
<dbReference type="Gene3D" id="2.60.40.150">
    <property type="entry name" value="C2 domain"/>
    <property type="match status" value="1"/>
</dbReference>
<evidence type="ECO:0000259" key="2">
    <source>
        <dbReference type="PROSITE" id="PS50004"/>
    </source>
</evidence>
<evidence type="ECO:0000256" key="1">
    <source>
        <dbReference type="SAM" id="MobiDB-lite"/>
    </source>
</evidence>
<evidence type="ECO:0000313" key="4">
    <source>
        <dbReference type="Proteomes" id="UP001146793"/>
    </source>
</evidence>
<dbReference type="Pfam" id="PF00168">
    <property type="entry name" value="C2"/>
    <property type="match status" value="1"/>
</dbReference>
<evidence type="ECO:0000313" key="3">
    <source>
        <dbReference type="EMBL" id="KAJ3448078.1"/>
    </source>
</evidence>
<feature type="region of interest" description="Disordered" evidence="1">
    <location>
        <begin position="356"/>
        <end position="381"/>
    </location>
</feature>
<dbReference type="AlphaFoldDB" id="A0AAV8A2S9"/>
<dbReference type="PROSITE" id="PS50004">
    <property type="entry name" value="C2"/>
    <property type="match status" value="1"/>
</dbReference>